<gene>
    <name evidence="2" type="ORF">QWZ10_19080</name>
</gene>
<dbReference type="GO" id="GO:0016301">
    <property type="term" value="F:kinase activity"/>
    <property type="evidence" value="ECO:0007669"/>
    <property type="project" value="UniProtKB-KW"/>
</dbReference>
<keyword evidence="2" id="KW-0418">Kinase</keyword>
<dbReference type="Gene3D" id="3.40.50.10330">
    <property type="entry name" value="Probable inorganic polyphosphate/atp-NAD kinase, domain 1"/>
    <property type="match status" value="1"/>
</dbReference>
<evidence type="ECO:0000313" key="2">
    <source>
        <dbReference type="EMBL" id="MDN3713296.1"/>
    </source>
</evidence>
<keyword evidence="2" id="KW-0808">Transferase</keyword>
<accession>A0ABT8DAK8</accession>
<organism evidence="2 3">
    <name type="scientific">Paracoccus cavernae</name>
    <dbReference type="NCBI Taxonomy" id="1571207"/>
    <lineage>
        <taxon>Bacteria</taxon>
        <taxon>Pseudomonadati</taxon>
        <taxon>Pseudomonadota</taxon>
        <taxon>Alphaproteobacteria</taxon>
        <taxon>Rhodobacterales</taxon>
        <taxon>Paracoccaceae</taxon>
        <taxon>Paracoccus</taxon>
    </lineage>
</organism>
<dbReference type="SMART" id="SM00046">
    <property type="entry name" value="DAGKc"/>
    <property type="match status" value="1"/>
</dbReference>
<comment type="caution">
    <text evidence="2">The sequence shown here is derived from an EMBL/GenBank/DDBJ whole genome shotgun (WGS) entry which is preliminary data.</text>
</comment>
<dbReference type="SUPFAM" id="SSF111331">
    <property type="entry name" value="NAD kinase/diacylglycerol kinase-like"/>
    <property type="match status" value="1"/>
</dbReference>
<keyword evidence="3" id="KW-1185">Reference proteome</keyword>
<proteinExistence type="predicted"/>
<protein>
    <submittedName>
        <fullName evidence="2">Acylglycerol kinase family protein</fullName>
    </submittedName>
</protein>
<sequence length="189" mass="19781">MTGSDRRLDLSGKRLVVIVNRKSGKRDGPSAEQVLREKLAPKVGSFDLRIIDKGRDITRTAQAAVRDGADIVAVLGGDGTQTAVAGVLAGTDVAMAVLPTGTFNYFAREIGVGESWGEALEALLDGELAKVSVGEVNGRVFSTTPVSAPIPRSSKSARAITNAGAARGSGPIGRFWSRSRICDGRCISR</sequence>
<evidence type="ECO:0000259" key="1">
    <source>
        <dbReference type="PROSITE" id="PS50146"/>
    </source>
</evidence>
<name>A0ABT8DAK8_9RHOB</name>
<dbReference type="InterPro" id="IPR017438">
    <property type="entry name" value="ATP-NAD_kinase_N"/>
</dbReference>
<dbReference type="InterPro" id="IPR001206">
    <property type="entry name" value="Diacylglycerol_kinase_cat_dom"/>
</dbReference>
<dbReference type="InterPro" id="IPR016064">
    <property type="entry name" value="NAD/diacylglycerol_kinase_sf"/>
</dbReference>
<evidence type="ECO:0000313" key="3">
    <source>
        <dbReference type="Proteomes" id="UP001243846"/>
    </source>
</evidence>
<reference evidence="3" key="1">
    <citation type="journal article" date="2019" name="Int. J. Syst. Evol. Microbiol.">
        <title>The Global Catalogue of Microorganisms (GCM) 10K type strain sequencing project: providing services to taxonomists for standard genome sequencing and annotation.</title>
        <authorList>
            <consortium name="The Broad Institute Genomics Platform"/>
            <consortium name="The Broad Institute Genome Sequencing Center for Infectious Disease"/>
            <person name="Wu L."/>
            <person name="Ma J."/>
        </authorList>
    </citation>
    <scope>NUCLEOTIDE SEQUENCE [LARGE SCALE GENOMIC DNA]</scope>
    <source>
        <strain evidence="3">CECT 8482</strain>
    </source>
</reference>
<dbReference type="Pfam" id="PF00781">
    <property type="entry name" value="DAGK_cat"/>
    <property type="match status" value="1"/>
</dbReference>
<dbReference type="Proteomes" id="UP001243846">
    <property type="component" value="Unassembled WGS sequence"/>
</dbReference>
<dbReference type="EMBL" id="JAUFRC010000001">
    <property type="protein sequence ID" value="MDN3713296.1"/>
    <property type="molecule type" value="Genomic_DNA"/>
</dbReference>
<feature type="domain" description="DAGKc" evidence="1">
    <location>
        <begin position="10"/>
        <end position="140"/>
    </location>
</feature>
<dbReference type="PROSITE" id="PS50146">
    <property type="entry name" value="DAGK"/>
    <property type="match status" value="1"/>
</dbReference>